<organism evidence="3 4">
    <name type="scientific">Coemansia biformis</name>
    <dbReference type="NCBI Taxonomy" id="1286918"/>
    <lineage>
        <taxon>Eukaryota</taxon>
        <taxon>Fungi</taxon>
        <taxon>Fungi incertae sedis</taxon>
        <taxon>Zoopagomycota</taxon>
        <taxon>Kickxellomycotina</taxon>
        <taxon>Kickxellomycetes</taxon>
        <taxon>Kickxellales</taxon>
        <taxon>Kickxellaceae</taxon>
        <taxon>Coemansia</taxon>
    </lineage>
</organism>
<proteinExistence type="predicted"/>
<dbReference type="Proteomes" id="UP001143981">
    <property type="component" value="Unassembled WGS sequence"/>
</dbReference>
<evidence type="ECO:0000259" key="2">
    <source>
        <dbReference type="PROSITE" id="PS50888"/>
    </source>
</evidence>
<feature type="region of interest" description="Disordered" evidence="1">
    <location>
        <begin position="337"/>
        <end position="363"/>
    </location>
</feature>
<evidence type="ECO:0000256" key="1">
    <source>
        <dbReference type="SAM" id="MobiDB-lite"/>
    </source>
</evidence>
<dbReference type="InterPro" id="IPR011598">
    <property type="entry name" value="bHLH_dom"/>
</dbReference>
<dbReference type="InterPro" id="IPR052099">
    <property type="entry name" value="Regulatory_TF_Diverse"/>
</dbReference>
<dbReference type="GO" id="GO:0046983">
    <property type="term" value="F:protein dimerization activity"/>
    <property type="evidence" value="ECO:0007669"/>
    <property type="project" value="InterPro"/>
</dbReference>
<reference evidence="3" key="1">
    <citation type="submission" date="2022-07" db="EMBL/GenBank/DDBJ databases">
        <title>Phylogenomic reconstructions and comparative analyses of Kickxellomycotina fungi.</title>
        <authorList>
            <person name="Reynolds N.K."/>
            <person name="Stajich J.E."/>
            <person name="Barry K."/>
            <person name="Grigoriev I.V."/>
            <person name="Crous P."/>
            <person name="Smith M.E."/>
        </authorList>
    </citation>
    <scope>NUCLEOTIDE SEQUENCE</scope>
    <source>
        <strain evidence="3">BCRC 34381</strain>
    </source>
</reference>
<dbReference type="AlphaFoldDB" id="A0A9W7Y767"/>
<dbReference type="InterPro" id="IPR036638">
    <property type="entry name" value="HLH_DNA-bd_sf"/>
</dbReference>
<sequence length="451" mass="46516">MSGPFGDAGAPQAHTDDAILALNNLLSSIPSAASAHQLMAPAVTDISQVMPSFMAPDPGSAEGYLCAASAEMPGFGGSPLAANPVGITPVQSTQSLQLGDLDAAAALAVAGLTSMPLPTRTMAGTAIANSPSIAELDLAAILGVQVLQPRSAASDTFGLPTAPATAPLPQSGDILASLGGRMASGASSLAASRGYQDLAGDGMPIPMGVPLSKRVSMPVSFGQGVGPFGGGFVPAPARIALQRIASYNQGMASSAPSLAADPWAADSWTADVMQTSRPIGRANTTVSASGAASDNQQAPVQFHRKVAHNAIERRYRNNINDRISDLRNAVPALEHIRPKKRSSCSDDGPDSADEAADDASDAQVDGVEVATKLNKATILGKATEYIYYLRRANDQLRRESLYLQDYIRKLSDSGAAVHGIIEKARADSGAATAALYMPEPAPKPKRRKLQN</sequence>
<evidence type="ECO:0000313" key="4">
    <source>
        <dbReference type="Proteomes" id="UP001143981"/>
    </source>
</evidence>
<gene>
    <name evidence="3" type="ORF">LPJ61_005201</name>
</gene>
<dbReference type="SUPFAM" id="SSF47459">
    <property type="entry name" value="HLH, helix-loop-helix DNA-binding domain"/>
    <property type="match status" value="1"/>
</dbReference>
<dbReference type="Pfam" id="PF00010">
    <property type="entry name" value="HLH"/>
    <property type="match status" value="1"/>
</dbReference>
<dbReference type="PANTHER" id="PTHR47336:SF2">
    <property type="entry name" value="TRANSCRIPTION FACTOR HMS1-RELATED"/>
    <property type="match status" value="1"/>
</dbReference>
<comment type="caution">
    <text evidence="3">The sequence shown here is derived from an EMBL/GenBank/DDBJ whole genome shotgun (WGS) entry which is preliminary data.</text>
</comment>
<dbReference type="SMART" id="SM00353">
    <property type="entry name" value="HLH"/>
    <property type="match status" value="1"/>
</dbReference>
<dbReference type="OrthoDB" id="2133190at2759"/>
<dbReference type="PROSITE" id="PS50888">
    <property type="entry name" value="BHLH"/>
    <property type="match status" value="1"/>
</dbReference>
<feature type="domain" description="BHLH" evidence="2">
    <location>
        <begin position="303"/>
        <end position="389"/>
    </location>
</feature>
<feature type="compositionally biased region" description="Acidic residues" evidence="1">
    <location>
        <begin position="347"/>
        <end position="360"/>
    </location>
</feature>
<protein>
    <recommendedName>
        <fullName evidence="2">BHLH domain-containing protein</fullName>
    </recommendedName>
</protein>
<dbReference type="PANTHER" id="PTHR47336">
    <property type="entry name" value="TRANSCRIPTION FACTOR HMS1-RELATED"/>
    <property type="match status" value="1"/>
</dbReference>
<name>A0A9W7Y767_9FUNG</name>
<accession>A0A9W7Y767</accession>
<evidence type="ECO:0000313" key="3">
    <source>
        <dbReference type="EMBL" id="KAJ1726415.1"/>
    </source>
</evidence>
<dbReference type="Gene3D" id="4.10.280.10">
    <property type="entry name" value="Helix-loop-helix DNA-binding domain"/>
    <property type="match status" value="1"/>
</dbReference>
<dbReference type="EMBL" id="JANBOI010001579">
    <property type="protein sequence ID" value="KAJ1726415.1"/>
    <property type="molecule type" value="Genomic_DNA"/>
</dbReference>
<keyword evidence="4" id="KW-1185">Reference proteome</keyword>